<keyword evidence="5" id="KW-1185">Reference proteome</keyword>
<dbReference type="OrthoDB" id="8444466at2"/>
<dbReference type="Proteomes" id="UP000281192">
    <property type="component" value="Chromosome"/>
</dbReference>
<dbReference type="EMBL" id="CP026100">
    <property type="protein sequence ID" value="AYV47163.1"/>
    <property type="molecule type" value="Genomic_DNA"/>
</dbReference>
<gene>
    <name evidence="2" type="ORF">C1707_13340</name>
    <name evidence="3" type="ORF">CFHF_01430</name>
</gene>
<dbReference type="InterPro" id="IPR020941">
    <property type="entry name" value="SUFU-like_domain"/>
</dbReference>
<dbReference type="RefSeq" id="WP_101711250.1">
    <property type="nucleotide sequence ID" value="NZ_CP026100.1"/>
</dbReference>
<dbReference type="SUPFAM" id="SSF103359">
    <property type="entry name" value="Suppressor of Fused, N-terminal domain"/>
    <property type="match status" value="1"/>
</dbReference>
<sequence length="216" mass="23558">MKGFWRRKSRLERIWEEREQTRYPALFGPGGEGIFPLGPEAFAPFGEAGTPDPRWLTIGAFRFAPTPERPTWLHVSSGLSNDWADEGEPGLGHELLVETPWRDDDAIRLLHGLVAYDLLIAHGRFGEPRVLEVGSRVNAPFQFGERGGIAGVFVAQGRPFSAGFRTEVGAVALLSCVGAGQDELDFARANTTADLHARLVAAGVGEMTDPERPPVV</sequence>
<dbReference type="AlphaFoldDB" id="A0A2N5D503"/>
<evidence type="ECO:0000313" key="4">
    <source>
        <dbReference type="Proteomes" id="UP000234483"/>
    </source>
</evidence>
<organism evidence="3 4">
    <name type="scientific">Caulobacter flavus</name>
    <dbReference type="NCBI Taxonomy" id="1679497"/>
    <lineage>
        <taxon>Bacteria</taxon>
        <taxon>Pseudomonadati</taxon>
        <taxon>Pseudomonadota</taxon>
        <taxon>Alphaproteobacteria</taxon>
        <taxon>Caulobacterales</taxon>
        <taxon>Caulobacteraceae</taxon>
        <taxon>Caulobacter</taxon>
    </lineage>
</organism>
<name>A0A2N5D503_9CAUL</name>
<dbReference type="EMBL" id="PJRQ01000003">
    <property type="protein sequence ID" value="PLR21139.1"/>
    <property type="molecule type" value="Genomic_DNA"/>
</dbReference>
<feature type="domain" description="Suppressor of fused-like" evidence="1">
    <location>
        <begin position="58"/>
        <end position="213"/>
    </location>
</feature>
<dbReference type="InterPro" id="IPR037181">
    <property type="entry name" value="SUFU_N"/>
</dbReference>
<evidence type="ECO:0000259" key="1">
    <source>
        <dbReference type="Pfam" id="PF05076"/>
    </source>
</evidence>
<dbReference type="KEGG" id="cfh:C1707_13340"/>
<protein>
    <recommendedName>
        <fullName evidence="1">Suppressor of fused-like domain-containing protein</fullName>
    </recommendedName>
</protein>
<dbReference type="Proteomes" id="UP000234483">
    <property type="component" value="Unassembled WGS sequence"/>
</dbReference>
<evidence type="ECO:0000313" key="5">
    <source>
        <dbReference type="Proteomes" id="UP000281192"/>
    </source>
</evidence>
<reference evidence="2 5" key="2">
    <citation type="submission" date="2018-01" db="EMBL/GenBank/DDBJ databases">
        <title>Complete genome sequence of Caulobacter flavus RHGG3.</title>
        <authorList>
            <person name="Yang E."/>
        </authorList>
    </citation>
    <scope>NUCLEOTIDE SEQUENCE [LARGE SCALE GENOMIC DNA]</scope>
    <source>
        <strain evidence="2 5">RHGG3</strain>
    </source>
</reference>
<accession>A0A2N5D503</accession>
<evidence type="ECO:0000313" key="3">
    <source>
        <dbReference type="EMBL" id="PLR21139.1"/>
    </source>
</evidence>
<dbReference type="Pfam" id="PF05076">
    <property type="entry name" value="SUFU"/>
    <property type="match status" value="1"/>
</dbReference>
<proteinExistence type="predicted"/>
<reference evidence="3 4" key="1">
    <citation type="submission" date="2017-12" db="EMBL/GenBank/DDBJ databases">
        <title>The genome sequence of Caulobacter flavus CGMCC1 15093.</title>
        <authorList>
            <person name="Gao J."/>
            <person name="Mao X."/>
            <person name="Sun J."/>
        </authorList>
    </citation>
    <scope>NUCLEOTIDE SEQUENCE [LARGE SCALE GENOMIC DNA]</scope>
    <source>
        <strain evidence="3 4">CGMCC1 15093</strain>
    </source>
</reference>
<evidence type="ECO:0000313" key="2">
    <source>
        <dbReference type="EMBL" id="AYV47163.1"/>
    </source>
</evidence>